<keyword evidence="6" id="KW-1015">Disulfide bond</keyword>
<dbReference type="EC" id="3.2.1.114" evidence="9"/>
<evidence type="ECO:0000256" key="1">
    <source>
        <dbReference type="ARBA" id="ARBA00001947"/>
    </source>
</evidence>
<dbReference type="EMBL" id="CAXLJL010000356">
    <property type="protein sequence ID" value="CAL5136830.1"/>
    <property type="molecule type" value="Genomic_DNA"/>
</dbReference>
<feature type="domain" description="Glycoside hydrolase family 38 central" evidence="12">
    <location>
        <begin position="433"/>
        <end position="523"/>
    </location>
</feature>
<accession>A0AAV2TKE5</accession>
<proteinExistence type="inferred from homology"/>
<dbReference type="InterPro" id="IPR027291">
    <property type="entry name" value="Glyco_hydro_38_N_sf"/>
</dbReference>
<dbReference type="FunFam" id="1.20.1270.50:FF:000001">
    <property type="entry name" value="Alpha-mannosidase"/>
    <property type="match status" value="1"/>
</dbReference>
<evidence type="ECO:0000256" key="5">
    <source>
        <dbReference type="ARBA" id="ARBA00022833"/>
    </source>
</evidence>
<sequence length="1123" mass="127259">MRLRTFRRSVTSVCCLFLVVCVCLYVYVGRTETDKSLPPELSHYRSFVGRINQSHFKTYLTSEIYEELAFDNKPGGAWTQGFPIVYDMDLWKDRPLEVFIVPHSHQDPGWTKTLDGFFLDQTKNFMDAALNVLETRPEARLVYPEVVFLSMWAKSAGDEKKARLKRLLESGKLEIPVGGWVVTDEAVANYYAMVGQLIEGHLWLLENFNYRPNTSWSIDPFGHSSTMAYFNKKMNLNGMLINRVHYEVKKYLAQRKGLEFKWRQPWDFDGHTEILTHLMPFYAYDVPHTCGPEPAICCQFDFKRLQRSPCPWGIQPKPITSSNVAERAKVLADQYRKKATLYKNTDLLLVQIGDDFEYGSESVWNLQLDNYNQLIAYLNSHPEHRIHLRFATLSDYFNALRVRTGQTSDKNFISDSFPSLIGDFFTYNDRVHDYWSGFYSSRSYQKALTRAAESELRSAEILYSYSRRMTALLGSNMARALSVIEKSFTYLTEARRSVGLFQHHDAVTGTEKSHVAADYGVRLLNAIKGSRIVSALSSVSLLYTSRMKAVPSETYEPLDKLLEKFTAELPASTLSPDFISLEGNFSDLIAFEPTIIQLRSTDPQSVVYIFNPLPRTRTTVITLAVSGAPSSLSAWLAVESSSSESASEIPIQIEHPVTDAKAPVSIVRVSPIALPPVSFRKISLSTSNTQYANLVKPTLVSPNVKSRSSDGNILWIQNEAIRLGFSRLTGLLQEYVDLRNNYRTKLAIDFIQYSSSTDSDSHSGAYLFVPNGNANPMVGFSSAKVYHTEGSLIEEVTVKSSYVRHTVRFHKKKEDPLYRVIEIENLITIDSAEVPDIDVAMRIQTNVNNDGRSFYTDSNCFQFIRRQYYDKIPLQGNIYPITCAAYLQSDPPDNPVYSVPRVRFNVLTGEAHGISSLSSGSFYIWLDRRTPHDDRRGLGEALRGKWTARSRFYLFFEHLSPDSALSEIPPGLSLDAHSLLMEFINPPQKFLASFALSSKLGGFLSLMPNFEINCDYELVALKTYHNNALVFQEMRGLEDAQTGLLLRRLPLSIHIKTGIKDATGSRCLMSSDGQIQISSIFGQMRFTEALHTKLTMVPETGTDSQWSKTVAVKPNELEAFLLR</sequence>
<evidence type="ECO:0000256" key="6">
    <source>
        <dbReference type="ARBA" id="ARBA00023157"/>
    </source>
</evidence>
<dbReference type="InterPro" id="IPR050843">
    <property type="entry name" value="Glycosyl_Hydrlase_38"/>
</dbReference>
<dbReference type="PANTHER" id="PTHR11607">
    <property type="entry name" value="ALPHA-MANNOSIDASE"/>
    <property type="match status" value="1"/>
</dbReference>
<evidence type="ECO:0000256" key="4">
    <source>
        <dbReference type="ARBA" id="ARBA00022801"/>
    </source>
</evidence>
<keyword evidence="4" id="KW-0378">Hydrolase</keyword>
<dbReference type="GO" id="GO:0004572">
    <property type="term" value="F:mannosyl-oligosaccharide 1,3-1,6-alpha-mannosidase activity"/>
    <property type="evidence" value="ECO:0007669"/>
    <property type="project" value="UniProtKB-EC"/>
</dbReference>
<dbReference type="GO" id="GO:0006013">
    <property type="term" value="P:mannose metabolic process"/>
    <property type="evidence" value="ECO:0007669"/>
    <property type="project" value="InterPro"/>
</dbReference>
<evidence type="ECO:0000313" key="14">
    <source>
        <dbReference type="Proteomes" id="UP001497525"/>
    </source>
</evidence>
<dbReference type="InterPro" id="IPR011013">
    <property type="entry name" value="Gal_mutarotase_sf_dom"/>
</dbReference>
<evidence type="ECO:0000259" key="12">
    <source>
        <dbReference type="SMART" id="SM00872"/>
    </source>
</evidence>
<dbReference type="Gene3D" id="1.20.1270.50">
    <property type="entry name" value="Glycoside hydrolase family 38, central domain"/>
    <property type="match status" value="1"/>
</dbReference>
<dbReference type="FunFam" id="3.20.110.10:FF:000015">
    <property type="entry name" value="Alpha-mannosidase"/>
    <property type="match status" value="1"/>
</dbReference>
<dbReference type="AlphaFoldDB" id="A0AAV2TKE5"/>
<dbReference type="GO" id="GO:0006491">
    <property type="term" value="P:N-glycan processing"/>
    <property type="evidence" value="ECO:0007669"/>
    <property type="project" value="TreeGrafter"/>
</dbReference>
<comment type="caution">
    <text evidence="13">The sequence shown here is derived from an EMBL/GenBank/DDBJ whole genome shotgun (WGS) entry which is preliminary data.</text>
</comment>
<dbReference type="Gene3D" id="2.70.98.30">
    <property type="entry name" value="Golgi alpha-mannosidase II, domain 4"/>
    <property type="match status" value="1"/>
</dbReference>
<reference evidence="13" key="1">
    <citation type="submission" date="2024-06" db="EMBL/GenBank/DDBJ databases">
        <authorList>
            <person name="Liu X."/>
            <person name="Lenzi L."/>
            <person name="Haldenby T S."/>
            <person name="Uol C."/>
        </authorList>
    </citation>
    <scope>NUCLEOTIDE SEQUENCE</scope>
</reference>
<gene>
    <name evidence="13" type="ORF">CDAUBV1_LOCUS11131</name>
</gene>
<dbReference type="GO" id="GO:0000139">
    <property type="term" value="C:Golgi membrane"/>
    <property type="evidence" value="ECO:0007669"/>
    <property type="project" value="TreeGrafter"/>
</dbReference>
<dbReference type="Pfam" id="PF09261">
    <property type="entry name" value="Alpha-mann_mid"/>
    <property type="match status" value="1"/>
</dbReference>
<keyword evidence="3" id="KW-0479">Metal-binding</keyword>
<evidence type="ECO:0000256" key="10">
    <source>
        <dbReference type="ARBA" id="ARBA00083602"/>
    </source>
</evidence>
<comment type="catalytic activity">
    <reaction evidence="11">
        <text>N(4)-{beta-D-GlcNAc-(1-&gt;2)-alpha-D-Man-(1-&gt;3)-[alpha-D-Man-(1-&gt;3)-[alpha-D-Man-(1-&gt;6)]-alpha-D-Man-(1-&gt;6)]-beta-D-Man-(1-&gt;4)-beta-D-GlcNAc-(1-&gt;4)-beta-D-GlcNAc}-L-asparaginyl-[protein] + 2 H2O = 2 alpha-D-mannopyranose + an N(4)-{beta-D-GlcNAc-(1-&gt;2)-alpha-D-Man-(1-&gt;3)-[alpha-D-Man-(1-&gt;6)]-beta-D-Man-(1-&gt;4)-beta-D-GlcNAc-(1-&gt;4)-beta-D-GlcNAc}-L-asparaginyl-[protein]</text>
        <dbReference type="Rhea" id="RHEA:56052"/>
        <dbReference type="Rhea" id="RHEA-COMP:14368"/>
        <dbReference type="Rhea" id="RHEA-COMP:14369"/>
        <dbReference type="ChEBI" id="CHEBI:15377"/>
        <dbReference type="ChEBI" id="CHEBI:28729"/>
        <dbReference type="ChEBI" id="CHEBI:60615"/>
        <dbReference type="ChEBI" id="CHEBI:60625"/>
        <dbReference type="EC" id="3.2.1.114"/>
    </reaction>
</comment>
<dbReference type="InterPro" id="IPR000602">
    <property type="entry name" value="Glyco_hydro_38_N"/>
</dbReference>
<evidence type="ECO:0000313" key="13">
    <source>
        <dbReference type="EMBL" id="CAL5136830.1"/>
    </source>
</evidence>
<evidence type="ECO:0000256" key="3">
    <source>
        <dbReference type="ARBA" id="ARBA00022723"/>
    </source>
</evidence>
<dbReference type="GO" id="GO:0030246">
    <property type="term" value="F:carbohydrate binding"/>
    <property type="evidence" value="ECO:0007669"/>
    <property type="project" value="InterPro"/>
</dbReference>
<evidence type="ECO:0000256" key="8">
    <source>
        <dbReference type="ARBA" id="ARBA00059516"/>
    </source>
</evidence>
<organism evidence="13 14">
    <name type="scientific">Calicophoron daubneyi</name>
    <name type="common">Rumen fluke</name>
    <name type="synonym">Paramphistomum daubneyi</name>
    <dbReference type="NCBI Taxonomy" id="300641"/>
    <lineage>
        <taxon>Eukaryota</taxon>
        <taxon>Metazoa</taxon>
        <taxon>Spiralia</taxon>
        <taxon>Lophotrochozoa</taxon>
        <taxon>Platyhelminthes</taxon>
        <taxon>Trematoda</taxon>
        <taxon>Digenea</taxon>
        <taxon>Plagiorchiida</taxon>
        <taxon>Pronocephalata</taxon>
        <taxon>Paramphistomoidea</taxon>
        <taxon>Paramphistomidae</taxon>
        <taxon>Calicophoron</taxon>
    </lineage>
</organism>
<dbReference type="Proteomes" id="UP001497525">
    <property type="component" value="Unassembled WGS sequence"/>
</dbReference>
<comment type="similarity">
    <text evidence="2">Belongs to the glycosyl hydrolase 38 family.</text>
</comment>
<evidence type="ECO:0000256" key="7">
    <source>
        <dbReference type="ARBA" id="ARBA00023295"/>
    </source>
</evidence>
<dbReference type="SUPFAM" id="SSF88688">
    <property type="entry name" value="Families 57/38 glycoside transferase middle domain"/>
    <property type="match status" value="1"/>
</dbReference>
<comment type="function">
    <text evidence="8">Catalyzes the first committed step in the biosynthesis of complex N-glycans. It controls conversion of high mannose to complex N-glycans; the final hydrolytic step in the N-glycan maturation pathway.</text>
</comment>
<evidence type="ECO:0000256" key="2">
    <source>
        <dbReference type="ARBA" id="ARBA00009792"/>
    </source>
</evidence>
<dbReference type="SUPFAM" id="SSF88713">
    <property type="entry name" value="Glycoside hydrolase/deacetylase"/>
    <property type="match status" value="1"/>
</dbReference>
<dbReference type="GO" id="GO:0046872">
    <property type="term" value="F:metal ion binding"/>
    <property type="evidence" value="ECO:0007669"/>
    <property type="project" value="UniProtKB-KW"/>
</dbReference>
<dbReference type="Gene3D" id="3.20.110.10">
    <property type="entry name" value="Glycoside hydrolase 38, N terminal domain"/>
    <property type="match status" value="1"/>
</dbReference>
<dbReference type="Pfam" id="PF07748">
    <property type="entry name" value="Glyco_hydro_38C"/>
    <property type="match status" value="1"/>
</dbReference>
<evidence type="ECO:0000256" key="11">
    <source>
        <dbReference type="ARBA" id="ARBA00093232"/>
    </source>
</evidence>
<dbReference type="InterPro" id="IPR015341">
    <property type="entry name" value="Glyco_hydro_38_cen"/>
</dbReference>
<evidence type="ECO:0000256" key="9">
    <source>
        <dbReference type="ARBA" id="ARBA00066412"/>
    </source>
</evidence>
<dbReference type="InterPro" id="IPR011682">
    <property type="entry name" value="Glyco_hydro_38_C"/>
</dbReference>
<dbReference type="InterPro" id="IPR037094">
    <property type="entry name" value="Glyco_hydro_38_cen_sf"/>
</dbReference>
<protein>
    <recommendedName>
        <fullName evidence="9">mannosyl-oligosaccharide 1,3-1,6-alpha-mannosidase</fullName>
        <ecNumber evidence="9">3.2.1.114</ecNumber>
    </recommendedName>
    <alternativeName>
        <fullName evidence="10">Mannosyl-oligosaccharide 1,3-1,6-alpha-mannosidase</fullName>
    </alternativeName>
</protein>
<dbReference type="InterPro" id="IPR011330">
    <property type="entry name" value="Glyco_hydro/deAcase_b/a-brl"/>
</dbReference>
<dbReference type="InterPro" id="IPR028995">
    <property type="entry name" value="Glyco_hydro_57/38_cen_sf"/>
</dbReference>
<keyword evidence="7" id="KW-0326">Glycosidase</keyword>
<dbReference type="SMART" id="SM00872">
    <property type="entry name" value="Alpha-mann_mid"/>
    <property type="match status" value="1"/>
</dbReference>
<dbReference type="Pfam" id="PF01074">
    <property type="entry name" value="Glyco_hydro_38N"/>
    <property type="match status" value="1"/>
</dbReference>
<comment type="cofactor">
    <cofactor evidence="1">
        <name>Zn(2+)</name>
        <dbReference type="ChEBI" id="CHEBI:29105"/>
    </cofactor>
</comment>
<name>A0AAV2TKE5_CALDB</name>
<keyword evidence="5" id="KW-0862">Zinc</keyword>
<dbReference type="PANTHER" id="PTHR11607:SF3">
    <property type="entry name" value="LYSOSOMAL ALPHA-MANNOSIDASE"/>
    <property type="match status" value="1"/>
</dbReference>
<dbReference type="SUPFAM" id="SSF74650">
    <property type="entry name" value="Galactose mutarotase-like"/>
    <property type="match status" value="1"/>
</dbReference>